<comment type="caution">
    <text evidence="4">The sequence shown here is derived from an EMBL/GenBank/DDBJ whole genome shotgun (WGS) entry which is preliminary data.</text>
</comment>
<accession>A0ABR1CMA6</accession>
<evidence type="ECO:0000259" key="3">
    <source>
        <dbReference type="PROSITE" id="PS50158"/>
    </source>
</evidence>
<reference evidence="4 5" key="1">
    <citation type="submission" date="2023-08" db="EMBL/GenBank/DDBJ databases">
        <title>A Necator americanus chromosomal reference genome.</title>
        <authorList>
            <person name="Ilik V."/>
            <person name="Petrzelkova K.J."/>
            <person name="Pardy F."/>
            <person name="Fuh T."/>
            <person name="Niatou-Singa F.S."/>
            <person name="Gouil Q."/>
            <person name="Baker L."/>
            <person name="Ritchie M.E."/>
            <person name="Jex A.R."/>
            <person name="Gazzola D."/>
            <person name="Li H."/>
            <person name="Toshio Fujiwara R."/>
            <person name="Zhan B."/>
            <person name="Aroian R.V."/>
            <person name="Pafco B."/>
            <person name="Schwarz E.M."/>
        </authorList>
    </citation>
    <scope>NUCLEOTIDE SEQUENCE [LARGE SCALE GENOMIC DNA]</scope>
    <source>
        <strain evidence="4 5">Aroian</strain>
        <tissue evidence="4">Whole animal</tissue>
    </source>
</reference>
<feature type="region of interest" description="Disordered" evidence="2">
    <location>
        <begin position="59"/>
        <end position="83"/>
    </location>
</feature>
<evidence type="ECO:0000256" key="2">
    <source>
        <dbReference type="SAM" id="MobiDB-lite"/>
    </source>
</evidence>
<proteinExistence type="predicted"/>
<feature type="compositionally biased region" description="Basic and acidic residues" evidence="2">
    <location>
        <begin position="346"/>
        <end position="373"/>
    </location>
</feature>
<keyword evidence="1" id="KW-0863">Zinc-finger</keyword>
<evidence type="ECO:0000313" key="5">
    <source>
        <dbReference type="Proteomes" id="UP001303046"/>
    </source>
</evidence>
<dbReference type="Proteomes" id="UP001303046">
    <property type="component" value="Unassembled WGS sequence"/>
</dbReference>
<organism evidence="4 5">
    <name type="scientific">Necator americanus</name>
    <name type="common">Human hookworm</name>
    <dbReference type="NCBI Taxonomy" id="51031"/>
    <lineage>
        <taxon>Eukaryota</taxon>
        <taxon>Metazoa</taxon>
        <taxon>Ecdysozoa</taxon>
        <taxon>Nematoda</taxon>
        <taxon>Chromadorea</taxon>
        <taxon>Rhabditida</taxon>
        <taxon>Rhabditina</taxon>
        <taxon>Rhabditomorpha</taxon>
        <taxon>Strongyloidea</taxon>
        <taxon>Ancylostomatidae</taxon>
        <taxon>Bunostominae</taxon>
        <taxon>Necator</taxon>
    </lineage>
</organism>
<evidence type="ECO:0000313" key="4">
    <source>
        <dbReference type="EMBL" id="KAK6739484.1"/>
    </source>
</evidence>
<gene>
    <name evidence="4" type="primary">Necator_chrIII.g8911</name>
    <name evidence="4" type="ORF">RB195_008146</name>
</gene>
<keyword evidence="1" id="KW-0862">Zinc</keyword>
<protein>
    <recommendedName>
        <fullName evidence="3">CCHC-type domain-containing protein</fullName>
    </recommendedName>
</protein>
<dbReference type="InterPro" id="IPR001878">
    <property type="entry name" value="Znf_CCHC"/>
</dbReference>
<feature type="domain" description="CCHC-type" evidence="3">
    <location>
        <begin position="189"/>
        <end position="204"/>
    </location>
</feature>
<name>A0ABR1CMA6_NECAM</name>
<evidence type="ECO:0000256" key="1">
    <source>
        <dbReference type="PROSITE-ProRule" id="PRU00047"/>
    </source>
</evidence>
<sequence>MPMFDRYKLEEVRSYVSDSSDYCSSTGAANCSTDLQSPANPPRAYSFAGRCNLRPGANAGLAENTDARTEKTENAGGGLLQPAEDPRKGAFSLGSKTLFQRSFAKSHSRPRLTHNDRLRTLWKFLLGVEYVVFSAEYTLAQEPTAYKIIFSDFEYYVIAIFRVSHQPAPARNHQHGIPDRRLIPSRSNCFNCGGVSHHTRQCPSLTVQLSALEHSQAREQINALSIYLRDSQAAYEQSEARVSALVKRNEELASSAFGQPSQSSLQSPHNLPEFVIAAPLPDCSAVTVAHAIMTECILKFGVMTQLVSDNASYFKGEVVSEIEGSLAFGGSSQSFCNEDASSPKGYGRERDRGAARRLARREQSPVRDEEFLPRPEVLAGSHSDVDVESVEKTPSGRHDTVTLPPIFDRIRPVLYQVVSTGWGSGVILEAEDLFTVGRDRRDLHCIILDQHAVNVLSSYRGFDKSMVSVKDYV</sequence>
<dbReference type="PROSITE" id="PS50158">
    <property type="entry name" value="ZF_CCHC"/>
    <property type="match status" value="1"/>
</dbReference>
<keyword evidence="1" id="KW-0479">Metal-binding</keyword>
<feature type="region of interest" description="Disordered" evidence="2">
    <location>
        <begin position="333"/>
        <end position="373"/>
    </location>
</feature>
<dbReference type="EMBL" id="JAVFWL010000003">
    <property type="protein sequence ID" value="KAK6739484.1"/>
    <property type="molecule type" value="Genomic_DNA"/>
</dbReference>
<keyword evidence="5" id="KW-1185">Reference proteome</keyword>